<keyword evidence="5" id="KW-1185">Reference proteome</keyword>
<protein>
    <recommendedName>
        <fullName evidence="3">Reverse transcriptase domain-containing protein</fullName>
    </recommendedName>
</protein>
<keyword evidence="2" id="KW-0732">Signal</keyword>
<evidence type="ECO:0000256" key="1">
    <source>
        <dbReference type="SAM" id="MobiDB-lite"/>
    </source>
</evidence>
<gene>
    <name evidence="4" type="ORF">ANN_27267</name>
</gene>
<sequence>MSMRRCDGMVLLVLFHGESVCSDCGGKKGTVRNTTEQHKTTSYALPCTTCRSGREAVFCNMHSYTKVQDNREGLELNGLQQLLVYGDDVNMLGENPQTIRENAEILLEASKETGLEVNPEKTKYMMTVCLSRDQNIVRNGTIKVGDLSFEEVEKFKYLGATVTNINDTREEIKRRINMGNACYYSGVQRALQLRELKALHERPNTEDSRTIQSLCLGASYVVCWELRNGDGSKETRRREAKEKKKGRKEEEEEEEEEEETIISKSKNDKKHKRAIDPSNAAKVTTGIIDVGIPSLLNTSFMKRVAVPLAPTRSPITSSSSSWIETGSSQPEDVNQEKINIYLPTVDYLKAKYQLEDIEVIGLLIGARGVIPKFFERFRKTSELPQTLTADIITSVLKRSCQILRDYDQKEKIEKFNYINGTIRRTLKSKARKDTLLKFYKVISVPSLLYGSETWVMKKKDASRLQTNEMKFLRSVAGYRKIEHKRNEEIREELEIYELNTKIEEYRNTWMSHISRMQDDRIPYKFWKYKPRGRRDIGRPAKRWMDQFQ</sequence>
<dbReference type="PANTHER" id="PTHR47027">
    <property type="entry name" value="REVERSE TRANSCRIPTASE DOMAIN-CONTAINING PROTEIN"/>
    <property type="match status" value="1"/>
</dbReference>
<organism evidence="4 5">
    <name type="scientific">Periplaneta americana</name>
    <name type="common">American cockroach</name>
    <name type="synonym">Blatta americana</name>
    <dbReference type="NCBI Taxonomy" id="6978"/>
    <lineage>
        <taxon>Eukaryota</taxon>
        <taxon>Metazoa</taxon>
        <taxon>Ecdysozoa</taxon>
        <taxon>Arthropoda</taxon>
        <taxon>Hexapoda</taxon>
        <taxon>Insecta</taxon>
        <taxon>Pterygota</taxon>
        <taxon>Neoptera</taxon>
        <taxon>Polyneoptera</taxon>
        <taxon>Dictyoptera</taxon>
        <taxon>Blattodea</taxon>
        <taxon>Blattoidea</taxon>
        <taxon>Blattidae</taxon>
        <taxon>Blattinae</taxon>
        <taxon>Periplaneta</taxon>
    </lineage>
</organism>
<dbReference type="InterPro" id="IPR000477">
    <property type="entry name" value="RT_dom"/>
</dbReference>
<dbReference type="Proteomes" id="UP001148838">
    <property type="component" value="Unassembled WGS sequence"/>
</dbReference>
<reference evidence="4 5" key="1">
    <citation type="journal article" date="2022" name="Allergy">
        <title>Genome assembly and annotation of Periplaneta americana reveal a comprehensive cockroach allergen profile.</title>
        <authorList>
            <person name="Wang L."/>
            <person name="Xiong Q."/>
            <person name="Saelim N."/>
            <person name="Wang L."/>
            <person name="Nong W."/>
            <person name="Wan A.T."/>
            <person name="Shi M."/>
            <person name="Liu X."/>
            <person name="Cao Q."/>
            <person name="Hui J.H.L."/>
            <person name="Sookrung N."/>
            <person name="Leung T.F."/>
            <person name="Tungtrongchitr A."/>
            <person name="Tsui S.K.W."/>
        </authorList>
    </citation>
    <scope>NUCLEOTIDE SEQUENCE [LARGE SCALE GENOMIC DNA]</scope>
    <source>
        <strain evidence="4">PWHHKU_190912</strain>
    </source>
</reference>
<name>A0ABQ8RXQ4_PERAM</name>
<evidence type="ECO:0000313" key="4">
    <source>
        <dbReference type="EMBL" id="KAJ4426453.1"/>
    </source>
</evidence>
<feature type="domain" description="Reverse transcriptase" evidence="3">
    <location>
        <begin position="80"/>
        <end position="161"/>
    </location>
</feature>
<feature type="chain" id="PRO_5046418806" description="Reverse transcriptase domain-containing protein" evidence="2">
    <location>
        <begin position="22"/>
        <end position="548"/>
    </location>
</feature>
<dbReference type="Pfam" id="PF00078">
    <property type="entry name" value="RVT_1"/>
    <property type="match status" value="1"/>
</dbReference>
<feature type="signal peptide" evidence="2">
    <location>
        <begin position="1"/>
        <end position="21"/>
    </location>
</feature>
<feature type="region of interest" description="Disordered" evidence="1">
    <location>
        <begin position="232"/>
        <end position="275"/>
    </location>
</feature>
<proteinExistence type="predicted"/>
<dbReference type="PANTHER" id="PTHR47027:SF20">
    <property type="entry name" value="REVERSE TRANSCRIPTASE-LIKE PROTEIN WITH RNA-DIRECTED DNA POLYMERASE DOMAIN"/>
    <property type="match status" value="1"/>
</dbReference>
<feature type="compositionally biased region" description="Acidic residues" evidence="1">
    <location>
        <begin position="250"/>
        <end position="260"/>
    </location>
</feature>
<evidence type="ECO:0000313" key="5">
    <source>
        <dbReference type="Proteomes" id="UP001148838"/>
    </source>
</evidence>
<evidence type="ECO:0000256" key="2">
    <source>
        <dbReference type="SAM" id="SignalP"/>
    </source>
</evidence>
<feature type="compositionally biased region" description="Basic and acidic residues" evidence="1">
    <location>
        <begin position="232"/>
        <end position="242"/>
    </location>
</feature>
<evidence type="ECO:0000259" key="3">
    <source>
        <dbReference type="Pfam" id="PF00078"/>
    </source>
</evidence>
<accession>A0ABQ8RXQ4</accession>
<comment type="caution">
    <text evidence="4">The sequence shown here is derived from an EMBL/GenBank/DDBJ whole genome shotgun (WGS) entry which is preliminary data.</text>
</comment>
<dbReference type="EMBL" id="JAJSOF020000040">
    <property type="protein sequence ID" value="KAJ4426453.1"/>
    <property type="molecule type" value="Genomic_DNA"/>
</dbReference>